<dbReference type="PANTHER" id="PTHR28532">
    <property type="entry name" value="GEO13458P1"/>
    <property type="match status" value="1"/>
</dbReference>
<protein>
    <submittedName>
        <fullName evidence="2">Uncharacterized protein</fullName>
    </submittedName>
</protein>
<organism evidence="2 3">
    <name type="scientific">Plasmodium gonderi</name>
    <dbReference type="NCBI Taxonomy" id="77519"/>
    <lineage>
        <taxon>Eukaryota</taxon>
        <taxon>Sar</taxon>
        <taxon>Alveolata</taxon>
        <taxon>Apicomplexa</taxon>
        <taxon>Aconoidasida</taxon>
        <taxon>Haemosporida</taxon>
        <taxon>Plasmodiidae</taxon>
        <taxon>Plasmodium</taxon>
        <taxon>Plasmodium (Plasmodium)</taxon>
    </lineage>
</organism>
<accession>A0A1Y1JDC5</accession>
<reference evidence="3" key="1">
    <citation type="submission" date="2017-04" db="EMBL/GenBank/DDBJ databases">
        <title>Plasmodium gonderi genome.</title>
        <authorList>
            <person name="Arisue N."/>
            <person name="Honma H."/>
            <person name="Kawai S."/>
            <person name="Tougan T."/>
            <person name="Tanabe K."/>
            <person name="Horii T."/>
        </authorList>
    </citation>
    <scope>NUCLEOTIDE SEQUENCE [LARGE SCALE GENOMIC DNA]</scope>
    <source>
        <strain evidence="3">ATCC 30045</strain>
    </source>
</reference>
<feature type="region of interest" description="Disordered" evidence="1">
    <location>
        <begin position="811"/>
        <end position="830"/>
    </location>
</feature>
<sequence>MTGKIKKYEISVYSYKNQIRNLKKSQLYGGEINIQLINVFVNAICNIVEYICTDVNKPVLAVLPLIHSILNSTTVRDKKIHQCTKLIHRTLTQIESENVMNSNENITKEETEENYEKIVPHKLEDLEWIASETNDKGWLTISDRWELCKIDLKWLCIKTNNRSWLLYRHLWENCSNDLKYISVLFDDKQWLHLHNIWKYIPLSLKLRAISSRNPSVCKPSLTEIILKNDDMYQDNMLEFGSQMLNVLNLSVFRSANSKNVAAEGDTNVFRAPQNKDEDEKDISNEVNNVIPLCIGKEIPSISRMRSNSKYRIGIHEEKILKSKDNYVDAPKNILNSKKFIPKEIKQSNINKINFLKKDFAKSNVNENVTKSKYFLSKVQKEETLMGAEKEQTSDFEETKINGKAIKHKSTLVQGEQILTKKNLHIGIMSSDESNSLRSTNEHTSKTCTFSKPHPQQRKNLLEIEGSSLKMENCVPILKEKISCVKNSKVEKKVSISSIPKSNEYISITNEHLEDDTTNVREAKKISPTLGIKTFLKMKEQSKKKFNNLLKKKNSKEILFNLNKIGGMQLDEVFSTRAENGYKHEGITIGKMNKVNIPQREKSPKKSLEGNSNTYLSNLFNAFNFARNMGPGRSSNQGDTDSGSENGSKHGSQNGSKHGSQNGSEHGSQNGSKHGSQNGSKHGSQNGSEHGSQNGSEHGSQNGSEHGSQFYSSGGESAQRKERKDETKKISHVKNKEFASIRENYGEMEVDVEIDREGGGENKSNNTESRHRLKTVRRLRDRDSSTNLNVYSISRSLKEYSMKREFLKTNKSISSERGLSDVDSETASQSGSKIKDDFHLNKITNHLDSNKTKEEIRISEKSKHKFSQSENSGILQKVLNADLSHFNYDNKRMSANEIAKHKNASLHITLKRKVSFSSLKMKIGPKR</sequence>
<dbReference type="OMA" id="ILEKPMQ"/>
<keyword evidence="3" id="KW-1185">Reference proteome</keyword>
<dbReference type="InterPro" id="IPR052436">
    <property type="entry name" value="LTO1_adapter"/>
</dbReference>
<comment type="caution">
    <text evidence="2">The sequence shown here is derived from an EMBL/GenBank/DDBJ whole genome shotgun (WGS) entry which is preliminary data.</text>
</comment>
<dbReference type="RefSeq" id="XP_028541914.1">
    <property type="nucleotide sequence ID" value="XM_028686113.1"/>
</dbReference>
<dbReference type="PANTHER" id="PTHR28532:SF1">
    <property type="entry name" value="ORAL CANCER OVEREXPRESSED 1"/>
    <property type="match status" value="1"/>
</dbReference>
<feature type="compositionally biased region" description="Polar residues" evidence="1">
    <location>
        <begin position="632"/>
        <end position="715"/>
    </location>
</feature>
<feature type="region of interest" description="Disordered" evidence="1">
    <location>
        <begin position="592"/>
        <end position="611"/>
    </location>
</feature>
<feature type="compositionally biased region" description="Basic and acidic residues" evidence="1">
    <location>
        <begin position="717"/>
        <end position="730"/>
    </location>
</feature>
<feature type="region of interest" description="Disordered" evidence="1">
    <location>
        <begin position="626"/>
        <end position="730"/>
    </location>
</feature>
<evidence type="ECO:0000256" key="1">
    <source>
        <dbReference type="SAM" id="MobiDB-lite"/>
    </source>
</evidence>
<evidence type="ECO:0000313" key="3">
    <source>
        <dbReference type="Proteomes" id="UP000195521"/>
    </source>
</evidence>
<name>A0A1Y1JDC5_PLAGO</name>
<evidence type="ECO:0000313" key="2">
    <source>
        <dbReference type="EMBL" id="GAW79325.1"/>
    </source>
</evidence>
<feature type="compositionally biased region" description="Basic and acidic residues" evidence="1">
    <location>
        <begin position="598"/>
        <end position="607"/>
    </location>
</feature>
<dbReference type="AlphaFoldDB" id="A0A1Y1JDC5"/>
<proteinExistence type="predicted"/>
<dbReference type="EMBL" id="BDQF01000003">
    <property type="protein sequence ID" value="GAW79325.1"/>
    <property type="molecule type" value="Genomic_DNA"/>
</dbReference>
<dbReference type="Proteomes" id="UP000195521">
    <property type="component" value="Unassembled WGS sequence"/>
</dbReference>
<dbReference type="OrthoDB" id="6093641at2759"/>
<feature type="region of interest" description="Disordered" evidence="1">
    <location>
        <begin position="432"/>
        <end position="454"/>
    </location>
</feature>
<gene>
    <name evidence="2" type="ORF">PGO_031290</name>
</gene>
<dbReference type="GeneID" id="39746033"/>